<dbReference type="OrthoDB" id="9791827at2"/>
<keyword evidence="2" id="KW-1185">Reference proteome</keyword>
<sequence>MPSLQYRLFHKIISILPLKTRLQILFFRRFKKLCNFRNPITFNEKIQLRKIHDRSELLTIAADKIKSKEFVKKICPELYIPKNLWISNEINNIDESLLTSLPENYVFKANHTSQTIKIIKNSAHINILEMKKLAKSWLKKNQAGALGEWAYKNIPKYVFIEEYLDFEGKEPDDYKFFVFHGKVYFIQLDSDRFIAHTRNIFDSNWDELNFEYSHPRKLPTPDKPDYLDSMICIAEKIGQHFDFIRVDLYSFKEKITFGELTVYPGAGFEKFPDKNWDILFGKYWHQKYIK</sequence>
<protein>
    <submittedName>
        <fullName evidence="1">Uncharacterized protein</fullName>
    </submittedName>
</protein>
<dbReference type="InterPro" id="IPR029465">
    <property type="entry name" value="ATPgrasp_TupA"/>
</dbReference>
<reference evidence="1 2" key="1">
    <citation type="submission" date="2016-09" db="EMBL/GenBank/DDBJ databases">
        <title>Xenorhabdus thuongxuanensis sp. nov. and Xenorhabdus eapokensis sp. nov., isolated from Steinernema species.</title>
        <authorList>
            <person name="Kaempfer P."/>
            <person name="Tobias N.J."/>
            <person name="Phan Ke L."/>
            <person name="Bode H.B."/>
            <person name="Glaeser S.P."/>
        </authorList>
    </citation>
    <scope>NUCLEOTIDE SEQUENCE [LARGE SCALE GENOMIC DNA]</scope>
    <source>
        <strain evidence="1 2">30TX1</strain>
    </source>
</reference>
<proteinExistence type="predicted"/>
<dbReference type="EMBL" id="MKGR01000004">
    <property type="protein sequence ID" value="OKP08189.1"/>
    <property type="molecule type" value="Genomic_DNA"/>
</dbReference>
<organism evidence="1 2">
    <name type="scientific">Xenorhabdus thuongxuanensis</name>
    <dbReference type="NCBI Taxonomy" id="1873484"/>
    <lineage>
        <taxon>Bacteria</taxon>
        <taxon>Pseudomonadati</taxon>
        <taxon>Pseudomonadota</taxon>
        <taxon>Gammaproteobacteria</taxon>
        <taxon>Enterobacterales</taxon>
        <taxon>Morganellaceae</taxon>
        <taxon>Xenorhabdus</taxon>
    </lineage>
</organism>
<dbReference type="Pfam" id="PF14305">
    <property type="entry name" value="ATPgrasp_TupA"/>
    <property type="match status" value="1"/>
</dbReference>
<accession>A0A1Q5U6U5</accession>
<dbReference type="AlphaFoldDB" id="A0A1Q5U6U5"/>
<name>A0A1Q5U6U5_9GAMM</name>
<evidence type="ECO:0000313" key="2">
    <source>
        <dbReference type="Proteomes" id="UP000186277"/>
    </source>
</evidence>
<comment type="caution">
    <text evidence="1">The sequence shown here is derived from an EMBL/GenBank/DDBJ whole genome shotgun (WGS) entry which is preliminary data.</text>
</comment>
<dbReference type="RefSeq" id="WP_074019067.1">
    <property type="nucleotide sequence ID" value="NZ_CAWMWP010000065.1"/>
</dbReference>
<evidence type="ECO:0000313" key="1">
    <source>
        <dbReference type="EMBL" id="OKP08189.1"/>
    </source>
</evidence>
<gene>
    <name evidence="1" type="ORF">Xentx_00888</name>
</gene>
<dbReference type="Proteomes" id="UP000186277">
    <property type="component" value="Unassembled WGS sequence"/>
</dbReference>
<dbReference type="SUPFAM" id="SSF56059">
    <property type="entry name" value="Glutathione synthetase ATP-binding domain-like"/>
    <property type="match status" value="1"/>
</dbReference>